<dbReference type="GO" id="GO:0005741">
    <property type="term" value="C:mitochondrial outer membrane"/>
    <property type="evidence" value="ECO:0007669"/>
    <property type="project" value="UniProtKB-SubCell"/>
</dbReference>
<evidence type="ECO:0000256" key="6">
    <source>
        <dbReference type="ARBA" id="ARBA00022737"/>
    </source>
</evidence>
<evidence type="ECO:0000256" key="5">
    <source>
        <dbReference type="ARBA" id="ARBA00022723"/>
    </source>
</evidence>
<dbReference type="PROSITE" id="PS51423">
    <property type="entry name" value="MIRO"/>
    <property type="match status" value="1"/>
</dbReference>
<dbReference type="WBParaSite" id="PSAMB.scaffold106size78906.g2119.t1">
    <property type="protein sequence ID" value="PSAMB.scaffold106size78906.g2119.t1"/>
    <property type="gene ID" value="PSAMB.scaffold106size78906.g2119"/>
</dbReference>
<dbReference type="Gene3D" id="1.10.238.10">
    <property type="entry name" value="EF-hand"/>
    <property type="match status" value="2"/>
</dbReference>
<keyword evidence="7" id="KW-0547">Nucleotide-binding</keyword>
<dbReference type="InterPro" id="IPR052266">
    <property type="entry name" value="Miro-EF-hand_domain"/>
</dbReference>
<evidence type="ECO:0000256" key="12">
    <source>
        <dbReference type="ARBA" id="ARBA00023128"/>
    </source>
</evidence>
<evidence type="ECO:0000256" key="14">
    <source>
        <dbReference type="ARBA" id="ARBA00023136"/>
    </source>
</evidence>
<dbReference type="PRINTS" id="PR00449">
    <property type="entry name" value="RASTRNSFRMNG"/>
</dbReference>
<dbReference type="Proteomes" id="UP000887566">
    <property type="component" value="Unplaced"/>
</dbReference>
<evidence type="ECO:0000256" key="7">
    <source>
        <dbReference type="ARBA" id="ARBA00022741"/>
    </source>
</evidence>
<dbReference type="InterPro" id="IPR001806">
    <property type="entry name" value="Small_GTPase"/>
</dbReference>
<accession>A0A914UJZ1</accession>
<dbReference type="PANTHER" id="PTHR46819">
    <property type="entry name" value="EF-HAND CALCIUM-BINDING DOMAIN-CONTAINING PROTEIN 7"/>
    <property type="match status" value="1"/>
</dbReference>
<dbReference type="InterPro" id="IPR027417">
    <property type="entry name" value="P-loop_NTPase"/>
</dbReference>
<dbReference type="CDD" id="cd01893">
    <property type="entry name" value="Miro1"/>
    <property type="match status" value="1"/>
</dbReference>
<dbReference type="AlphaFoldDB" id="A0A914UJZ1"/>
<keyword evidence="14" id="KW-0472">Membrane</keyword>
<dbReference type="GO" id="GO:0003924">
    <property type="term" value="F:GTPase activity"/>
    <property type="evidence" value="ECO:0007669"/>
    <property type="project" value="InterPro"/>
</dbReference>
<evidence type="ECO:0000256" key="8">
    <source>
        <dbReference type="ARBA" id="ARBA00022787"/>
    </source>
</evidence>
<dbReference type="InterPro" id="IPR020860">
    <property type="entry name" value="MIRO_dom"/>
</dbReference>
<keyword evidence="12" id="KW-0496">Mitochondrion</keyword>
<keyword evidence="13" id="KW-0342">GTP-binding</keyword>
<dbReference type="GO" id="GO:0005525">
    <property type="term" value="F:GTP binding"/>
    <property type="evidence" value="ECO:0007669"/>
    <property type="project" value="UniProtKB-KW"/>
</dbReference>
<keyword evidence="4" id="KW-0812">Transmembrane</keyword>
<evidence type="ECO:0000259" key="15">
    <source>
        <dbReference type="PROSITE" id="PS51423"/>
    </source>
</evidence>
<comment type="similarity">
    <text evidence="2">Belongs to the mitochondrial Rho GTPase family.</text>
</comment>
<dbReference type="SUPFAM" id="SSF52540">
    <property type="entry name" value="P-loop containing nucleoside triphosphate hydrolases"/>
    <property type="match status" value="1"/>
</dbReference>
<evidence type="ECO:0000256" key="3">
    <source>
        <dbReference type="ARBA" id="ARBA00019119"/>
    </source>
</evidence>
<evidence type="ECO:0000313" key="17">
    <source>
        <dbReference type="WBParaSite" id="PSAMB.scaffold106size78906.g2119.t1"/>
    </source>
</evidence>
<evidence type="ECO:0000256" key="13">
    <source>
        <dbReference type="ARBA" id="ARBA00023134"/>
    </source>
</evidence>
<comment type="subcellular location">
    <subcellularLocation>
        <location evidence="1">Mitochondrion outer membrane</location>
        <topology evidence="1">Single-pass type IV membrane protein</topology>
    </subcellularLocation>
</comment>
<keyword evidence="6" id="KW-0677">Repeat</keyword>
<keyword evidence="9" id="KW-0378">Hydrolase</keyword>
<dbReference type="InterPro" id="IPR011992">
    <property type="entry name" value="EF-hand-dom_pair"/>
</dbReference>
<dbReference type="FunFam" id="1.10.238.10:FF:000011">
    <property type="entry name" value="Mitochondrial Rho GTPase"/>
    <property type="match status" value="1"/>
</dbReference>
<reference evidence="17" key="1">
    <citation type="submission" date="2022-11" db="UniProtKB">
        <authorList>
            <consortium name="WormBaseParasite"/>
        </authorList>
    </citation>
    <scope>IDENTIFICATION</scope>
</reference>
<dbReference type="SMART" id="SM00175">
    <property type="entry name" value="RAB"/>
    <property type="match status" value="1"/>
</dbReference>
<evidence type="ECO:0000256" key="2">
    <source>
        <dbReference type="ARBA" id="ARBA00007981"/>
    </source>
</evidence>
<keyword evidence="16" id="KW-1185">Reference proteome</keyword>
<evidence type="ECO:0000256" key="11">
    <source>
        <dbReference type="ARBA" id="ARBA00022989"/>
    </source>
</evidence>
<keyword evidence="8" id="KW-1000">Mitochondrion outer membrane</keyword>
<dbReference type="FunFam" id="3.40.50.300:FF:000170">
    <property type="entry name" value="Mitochondrial Rho GTPase"/>
    <property type="match status" value="1"/>
</dbReference>
<dbReference type="InterPro" id="IPR005225">
    <property type="entry name" value="Small_GTP-bd"/>
</dbReference>
<dbReference type="SMART" id="SM00174">
    <property type="entry name" value="RHO"/>
    <property type="match status" value="1"/>
</dbReference>
<dbReference type="PROSITE" id="PS51419">
    <property type="entry name" value="RAB"/>
    <property type="match status" value="1"/>
</dbReference>
<name>A0A914UJZ1_9BILA</name>
<keyword evidence="5" id="KW-0479">Metal-binding</keyword>
<keyword evidence="11" id="KW-1133">Transmembrane helix</keyword>
<dbReference type="NCBIfam" id="TIGR00231">
    <property type="entry name" value="small_GTP"/>
    <property type="match status" value="1"/>
</dbReference>
<dbReference type="PROSITE" id="PS00018">
    <property type="entry name" value="EF_HAND_1"/>
    <property type="match status" value="1"/>
</dbReference>
<dbReference type="PANTHER" id="PTHR46819:SF1">
    <property type="entry name" value="EF-HAND CALCIUM-BINDING DOMAIN-CONTAINING PROTEIN 7"/>
    <property type="match status" value="1"/>
</dbReference>
<dbReference type="InterPro" id="IPR013567">
    <property type="entry name" value="EF_hand_assoc_2"/>
</dbReference>
<protein>
    <recommendedName>
        <fullName evidence="3">Mitochondrial Rho GTPase 1</fullName>
    </recommendedName>
</protein>
<dbReference type="Pfam" id="PF00071">
    <property type="entry name" value="Ras"/>
    <property type="match status" value="1"/>
</dbReference>
<sequence>MGGPPNYQPALSDVRILMVGEDGVGKTSLIMSLISEEFPDRTPPRMEEVTIPADVTPERVATHIVDYSKQDQSEAVLHEELKKANVICIVYAANLPDTIAKLTSYWLPTIQEVLGESHGKPVILVGNKSDEAEISNPNHMEQILPVMNQYSEIETCVECSAKKMKNISELFYYAQKAVLHPTHPLYVPEDKELTQMCKKALVRIFKICDQDNDGLLNDYELNQFQIRCFGVPLTNEAVQDVKAVVKKAVPDGVLDDSLTLNGFLYLHTLFIQRGRHETTWSVLRRFGYDNTLQLSKDYLYPPLKVPKGCSTELSYEGYQFLTALFEKFDEVGDY</sequence>
<dbReference type="GO" id="GO:0046872">
    <property type="term" value="F:metal ion binding"/>
    <property type="evidence" value="ECO:0007669"/>
    <property type="project" value="UniProtKB-KW"/>
</dbReference>
<feature type="domain" description="Miro" evidence="15">
    <location>
        <begin position="11"/>
        <end position="180"/>
    </location>
</feature>
<dbReference type="InterPro" id="IPR018247">
    <property type="entry name" value="EF_Hand_1_Ca_BS"/>
</dbReference>
<evidence type="ECO:0000256" key="4">
    <source>
        <dbReference type="ARBA" id="ARBA00022692"/>
    </source>
</evidence>
<proteinExistence type="inferred from homology"/>
<evidence type="ECO:0000256" key="9">
    <source>
        <dbReference type="ARBA" id="ARBA00022801"/>
    </source>
</evidence>
<dbReference type="SMART" id="SM00173">
    <property type="entry name" value="RAS"/>
    <property type="match status" value="1"/>
</dbReference>
<dbReference type="Gene3D" id="3.40.50.300">
    <property type="entry name" value="P-loop containing nucleotide triphosphate hydrolases"/>
    <property type="match status" value="1"/>
</dbReference>
<evidence type="ECO:0000256" key="1">
    <source>
        <dbReference type="ARBA" id="ARBA00004200"/>
    </source>
</evidence>
<dbReference type="Pfam" id="PF08356">
    <property type="entry name" value="EF_assoc_2"/>
    <property type="match status" value="1"/>
</dbReference>
<evidence type="ECO:0000313" key="16">
    <source>
        <dbReference type="Proteomes" id="UP000887566"/>
    </source>
</evidence>
<keyword evidence="10" id="KW-0106">Calcium</keyword>
<evidence type="ECO:0000256" key="10">
    <source>
        <dbReference type="ARBA" id="ARBA00022837"/>
    </source>
</evidence>
<organism evidence="16 17">
    <name type="scientific">Plectus sambesii</name>
    <dbReference type="NCBI Taxonomy" id="2011161"/>
    <lineage>
        <taxon>Eukaryota</taxon>
        <taxon>Metazoa</taxon>
        <taxon>Ecdysozoa</taxon>
        <taxon>Nematoda</taxon>
        <taxon>Chromadorea</taxon>
        <taxon>Plectida</taxon>
        <taxon>Plectina</taxon>
        <taxon>Plectoidea</taxon>
        <taxon>Plectidae</taxon>
        <taxon>Plectus</taxon>
    </lineage>
</organism>
<dbReference type="SUPFAM" id="SSF47473">
    <property type="entry name" value="EF-hand"/>
    <property type="match status" value="1"/>
</dbReference>